<dbReference type="Pfam" id="PF20653">
    <property type="entry name" value="COG6_C"/>
    <property type="match status" value="1"/>
</dbReference>
<evidence type="ECO:0000256" key="9">
    <source>
        <dbReference type="ARBA" id="ARBA00043873"/>
    </source>
</evidence>
<gene>
    <name evidence="14" type="ORF">BCR32DRAFT_266933</name>
</gene>
<accession>A0A1Y1XDV4</accession>
<evidence type="ECO:0000256" key="5">
    <source>
        <dbReference type="ARBA" id="ARBA00022927"/>
    </source>
</evidence>
<dbReference type="InterPro" id="IPR048369">
    <property type="entry name" value="COG6_C"/>
</dbReference>
<keyword evidence="15" id="KW-1185">Reference proteome</keyword>
<keyword evidence="4 10" id="KW-0813">Transport</keyword>
<evidence type="ECO:0000256" key="10">
    <source>
        <dbReference type="RuleBase" id="RU365075"/>
    </source>
</evidence>
<comment type="caution">
    <text evidence="14">The sequence shown here is derived from an EMBL/GenBank/DDBJ whole genome shotgun (WGS) entry which is preliminary data.</text>
</comment>
<dbReference type="InterPro" id="IPR010490">
    <property type="entry name" value="COG6"/>
</dbReference>
<dbReference type="EMBL" id="MCFG01000071">
    <property type="protein sequence ID" value="ORX83554.1"/>
    <property type="molecule type" value="Genomic_DNA"/>
</dbReference>
<evidence type="ECO:0000256" key="1">
    <source>
        <dbReference type="ARBA" id="ARBA00004395"/>
    </source>
</evidence>
<reference evidence="14 15" key="1">
    <citation type="submission" date="2016-08" db="EMBL/GenBank/DDBJ databases">
        <title>A Parts List for Fungal Cellulosomes Revealed by Comparative Genomics.</title>
        <authorList>
            <consortium name="DOE Joint Genome Institute"/>
            <person name="Haitjema C.H."/>
            <person name="Gilmore S.P."/>
            <person name="Henske J.K."/>
            <person name="Solomon K.V."/>
            <person name="De Groot R."/>
            <person name="Kuo A."/>
            <person name="Mondo S.J."/>
            <person name="Salamov A.A."/>
            <person name="Labutti K."/>
            <person name="Zhao Z."/>
            <person name="Chiniquy J."/>
            <person name="Barry K."/>
            <person name="Brewer H.M."/>
            <person name="Purvine S.O."/>
            <person name="Wright A.T."/>
            <person name="Boxma B."/>
            <person name="Van Alen T."/>
            <person name="Hackstein J.H."/>
            <person name="Baker S.E."/>
            <person name="Grigoriev I.V."/>
            <person name="O'Malley M.A."/>
        </authorList>
    </citation>
    <scope>NUCLEOTIDE SEQUENCE [LARGE SCALE GENOMIC DNA]</scope>
    <source>
        <strain evidence="14 15">S4</strain>
    </source>
</reference>
<feature type="domain" description="Conserved oligomeric complex COG6 N-terminal" evidence="12">
    <location>
        <begin position="40"/>
        <end position="152"/>
    </location>
</feature>
<keyword evidence="5 10" id="KW-0653">Protein transport</keyword>
<dbReference type="STRING" id="1754192.A0A1Y1XDV4"/>
<dbReference type="GO" id="GO:0000139">
    <property type="term" value="C:Golgi membrane"/>
    <property type="evidence" value="ECO:0007669"/>
    <property type="project" value="UniProtKB-SubCell"/>
</dbReference>
<evidence type="ECO:0000313" key="14">
    <source>
        <dbReference type="EMBL" id="ORX83554.1"/>
    </source>
</evidence>
<dbReference type="SMART" id="SM01087">
    <property type="entry name" value="COG6"/>
    <property type="match status" value="1"/>
</dbReference>
<evidence type="ECO:0000256" key="3">
    <source>
        <dbReference type="ARBA" id="ARBA00020973"/>
    </source>
</evidence>
<name>A0A1Y1XDV4_9FUNG</name>
<evidence type="ECO:0000259" key="12">
    <source>
        <dbReference type="Pfam" id="PF06419"/>
    </source>
</evidence>
<keyword evidence="7 10" id="KW-0472">Membrane</keyword>
<evidence type="ECO:0000259" key="13">
    <source>
        <dbReference type="Pfam" id="PF20653"/>
    </source>
</evidence>
<dbReference type="GO" id="GO:0006891">
    <property type="term" value="P:intra-Golgi vesicle-mediated transport"/>
    <property type="evidence" value="ECO:0007669"/>
    <property type="project" value="UniProtKB-UniRule"/>
</dbReference>
<evidence type="ECO:0000256" key="7">
    <source>
        <dbReference type="ARBA" id="ARBA00023136"/>
    </source>
</evidence>
<comment type="similarity">
    <text evidence="2 10">Belongs to the COG6 family.</text>
</comment>
<keyword evidence="6 10" id="KW-0333">Golgi apparatus</keyword>
<reference evidence="14 15" key="2">
    <citation type="submission" date="2016-08" db="EMBL/GenBank/DDBJ databases">
        <title>Pervasive Adenine N6-methylation of Active Genes in Fungi.</title>
        <authorList>
            <consortium name="DOE Joint Genome Institute"/>
            <person name="Mondo S.J."/>
            <person name="Dannebaum R.O."/>
            <person name="Kuo R.C."/>
            <person name="Labutti K."/>
            <person name="Haridas S."/>
            <person name="Kuo A."/>
            <person name="Salamov A."/>
            <person name="Ahrendt S.R."/>
            <person name="Lipzen A."/>
            <person name="Sullivan W."/>
            <person name="Andreopoulos W.B."/>
            <person name="Clum A."/>
            <person name="Lindquist E."/>
            <person name="Daum C."/>
            <person name="Ramamoorthy G.K."/>
            <person name="Gryganskyi A."/>
            <person name="Culley D."/>
            <person name="Magnuson J.K."/>
            <person name="James T.Y."/>
            <person name="O'Malley M.A."/>
            <person name="Stajich J.E."/>
            <person name="Spatafora J.W."/>
            <person name="Visel A."/>
            <person name="Grigoriev I.V."/>
        </authorList>
    </citation>
    <scope>NUCLEOTIDE SEQUENCE [LARGE SCALE GENOMIC DNA]</scope>
    <source>
        <strain evidence="14 15">S4</strain>
    </source>
</reference>
<dbReference type="AlphaFoldDB" id="A0A1Y1XDV4"/>
<organism evidence="14 15">
    <name type="scientific">Anaeromyces robustus</name>
    <dbReference type="NCBI Taxonomy" id="1754192"/>
    <lineage>
        <taxon>Eukaryota</taxon>
        <taxon>Fungi</taxon>
        <taxon>Fungi incertae sedis</taxon>
        <taxon>Chytridiomycota</taxon>
        <taxon>Chytridiomycota incertae sedis</taxon>
        <taxon>Neocallimastigomycetes</taxon>
        <taxon>Neocallimastigales</taxon>
        <taxon>Neocallimastigaceae</taxon>
        <taxon>Anaeromyces</taxon>
    </lineage>
</organism>
<evidence type="ECO:0000256" key="11">
    <source>
        <dbReference type="SAM" id="Coils"/>
    </source>
</evidence>
<keyword evidence="11" id="KW-0175">Coiled coil</keyword>
<dbReference type="OrthoDB" id="272987at2759"/>
<protein>
    <recommendedName>
        <fullName evidence="3 10">Conserved oligomeric Golgi complex subunit 6</fullName>
        <shortName evidence="10">COG complex subunit 6</shortName>
    </recommendedName>
    <alternativeName>
        <fullName evidence="8 10">Component of oligomeric Golgi complex 6</fullName>
    </alternativeName>
</protein>
<comment type="function">
    <text evidence="9">Acts as a component of the peripheral membrane COG complex that is involved in intra-Golgi protein trafficking. COG is located at the cis-Golgi, and regulates tethering of retrograde intra-Golgi vesicles and possibly a number of other membrane trafficking events.</text>
</comment>
<evidence type="ECO:0000256" key="8">
    <source>
        <dbReference type="ARBA" id="ARBA00031348"/>
    </source>
</evidence>
<dbReference type="GO" id="GO:0015031">
    <property type="term" value="P:protein transport"/>
    <property type="evidence" value="ECO:0007669"/>
    <property type="project" value="UniProtKB-KW"/>
</dbReference>
<evidence type="ECO:0000256" key="6">
    <source>
        <dbReference type="ARBA" id="ARBA00023034"/>
    </source>
</evidence>
<sequence>MDILQPQSKLNKTNPLSHKLQKLLSISLENEQTKEAFKELSTFYTDNTAVARRNLMNNIEQQEMLINNTFLNSLKKVNDEMVLLEKELNSMNSMFNEMENELTDKKNNMKHIIEQTNILNKEKKQLELKKNISESFLSKFTLTEKEIECLTTRGPLQKSFFTAMSHLQKIINDCQILLISNNQKAGLEIIDKMSAYQEKAFDNLFHWAQAETRIMTKENPEITSLFRDALVVLRQRQVLFQLCMDEIAQIRREAIVKSFIDALTVGGPEGIPRPIEFFAHDPLRYVGDMLAWIHQTLASEREMLQGLFDVRGKKKNIEENNITSSSPDKEFYDDAENIFSIVPDNETIIELLNKILEGTCRPLQVRIEQIFKSGSIGIVEIYRIYSLLQFYHNTMENVLGSEAFINVALQKLIEKALEIFYNNLRIQGEQLLEYNEPISNDLQPSSILKEGIMQLKDIMASYDTSLVSNNDKEAGFAEILSLLIDPIMQFVGLSSTNLNKSDSAIYMINSLTLLHNTLDQYSFTKKSAEKLNVEIGVYIDILIHEEYVNILNQSGIEFIIHAAHTAIRDNKPLKSLQGMETKNINEAMKKFDEFLCSVNLDLSRNLMKLNQIDLAISIGQKGISQFLQNYEDLYNSLMDPTNGYINTTEGGETLTNLHTVDELKTLLCLNTDTI</sequence>
<dbReference type="PANTHER" id="PTHR21506">
    <property type="entry name" value="COMPONENT OF OLIGOMERIC GOLGI COMPLEX 6"/>
    <property type="match status" value="1"/>
</dbReference>
<comment type="function">
    <text evidence="10">Acts as component of the peripheral membrane COG complex that is involved in intra-Golgi protein trafficking. COG is located at the cis-Golgi, and regulates tethering of retrograde intra-Golgi vesicles and possibly a number of other membrane trafficking events.</text>
</comment>
<comment type="subcellular location">
    <subcellularLocation>
        <location evidence="1 10">Golgi apparatus membrane</location>
        <topology evidence="1 10">Peripheral membrane protein</topology>
    </subcellularLocation>
</comment>
<comment type="subunit">
    <text evidence="10">Component of the conserved oligomeric Golgi complex.</text>
</comment>
<dbReference type="PANTHER" id="PTHR21506:SF0">
    <property type="entry name" value="CONSERVED OLIGOMERIC GOLGI COMPLEX SUBUNIT 6"/>
    <property type="match status" value="1"/>
</dbReference>
<proteinExistence type="inferred from homology"/>
<evidence type="ECO:0000256" key="2">
    <source>
        <dbReference type="ARBA" id="ARBA00011023"/>
    </source>
</evidence>
<dbReference type="Pfam" id="PF06419">
    <property type="entry name" value="COG6_N"/>
    <property type="match status" value="1"/>
</dbReference>
<dbReference type="GO" id="GO:0017119">
    <property type="term" value="C:Golgi transport complex"/>
    <property type="evidence" value="ECO:0007669"/>
    <property type="project" value="UniProtKB-UniRule"/>
</dbReference>
<dbReference type="InterPro" id="IPR048368">
    <property type="entry name" value="COG6_N"/>
</dbReference>
<feature type="coiled-coil region" evidence="11">
    <location>
        <begin position="74"/>
        <end position="129"/>
    </location>
</feature>
<evidence type="ECO:0000256" key="4">
    <source>
        <dbReference type="ARBA" id="ARBA00022448"/>
    </source>
</evidence>
<evidence type="ECO:0000313" key="15">
    <source>
        <dbReference type="Proteomes" id="UP000193944"/>
    </source>
</evidence>
<feature type="domain" description="Conserved Oligomeric Golgi complex subunit 6 C-terminal" evidence="13">
    <location>
        <begin position="183"/>
        <end position="667"/>
    </location>
</feature>
<dbReference type="Proteomes" id="UP000193944">
    <property type="component" value="Unassembled WGS sequence"/>
</dbReference>